<evidence type="ECO:0000256" key="1">
    <source>
        <dbReference type="SAM" id="MobiDB-lite"/>
    </source>
</evidence>
<feature type="region of interest" description="Disordered" evidence="1">
    <location>
        <begin position="1"/>
        <end position="27"/>
    </location>
</feature>
<reference evidence="4" key="1">
    <citation type="submission" date="2016-06" db="EMBL/GenBank/DDBJ databases">
        <authorList>
            <person name="Varghese N."/>
            <person name="Submissions Spin"/>
        </authorList>
    </citation>
    <scope>NUCLEOTIDE SEQUENCE [LARGE SCALE GENOMIC DNA]</scope>
    <source>
        <strain evidence="4">DSM 45647</strain>
    </source>
</reference>
<dbReference type="STRING" id="745366.GA0070213_107106"/>
<feature type="transmembrane region" description="Helical" evidence="2">
    <location>
        <begin position="101"/>
        <end position="125"/>
    </location>
</feature>
<gene>
    <name evidence="3" type="ORF">GA0070213_107106</name>
</gene>
<accession>A0A1C5ITR5</accession>
<evidence type="ECO:0000256" key="2">
    <source>
        <dbReference type="SAM" id="Phobius"/>
    </source>
</evidence>
<name>A0A1C5ITR5_9ACTN</name>
<sequence>MTGGSLVDAARSSSDPGTTPPSGRRTAGLLRRLVAPERLYLGALGLTGLAAVLSVGLPAAERGELSANMVSATLGAAVGGLSLDTFLISRPAGWVVSRGRAYVVAVIGVSVVLSGLAAALLTVAAGVGSHLVGVGSAVGLTVFNTVSSVALRQRSFRLVYAMRAASGAILVGGYAALYVAGQLDGGRWSLVWLAVQWLGAAAVCGLMLWRVRRAGAAPAPTATGSDYRADLLAVGNLHLGIFAQMMTLRFNQILVARFAGAGPLGVYALAVAALEFAQAGAVVRAQRILADRDGGTGPDPTRAVVRAALPIAVAAVVGLAVLGLLAPEYRHAWILGLVLLPGSLATAAGKSWSALLLKRRGERATTVVAVVTSAVAIPAYLGIIPWAGVVGAAVASSLAYAVHAFASRASLRRAQPPNPGTV</sequence>
<feature type="transmembrane region" description="Helical" evidence="2">
    <location>
        <begin position="332"/>
        <end position="352"/>
    </location>
</feature>
<evidence type="ECO:0000313" key="3">
    <source>
        <dbReference type="EMBL" id="SCG61734.1"/>
    </source>
</evidence>
<protein>
    <recommendedName>
        <fullName evidence="5">Membrane protein involved in the export of O-antigen and teichoic acid</fullName>
    </recommendedName>
</protein>
<feature type="transmembrane region" description="Helical" evidence="2">
    <location>
        <begin position="131"/>
        <end position="151"/>
    </location>
</feature>
<feature type="compositionally biased region" description="Low complexity" evidence="1">
    <location>
        <begin position="12"/>
        <end position="23"/>
    </location>
</feature>
<dbReference type="Proteomes" id="UP000199360">
    <property type="component" value="Unassembled WGS sequence"/>
</dbReference>
<evidence type="ECO:0000313" key="4">
    <source>
        <dbReference type="Proteomes" id="UP000199360"/>
    </source>
</evidence>
<keyword evidence="2" id="KW-0812">Transmembrane</keyword>
<keyword evidence="2" id="KW-0472">Membrane</keyword>
<dbReference type="EMBL" id="FMDM01000007">
    <property type="protein sequence ID" value="SCG61734.1"/>
    <property type="molecule type" value="Genomic_DNA"/>
</dbReference>
<feature type="transmembrane region" description="Helical" evidence="2">
    <location>
        <begin position="158"/>
        <end position="178"/>
    </location>
</feature>
<feature type="transmembrane region" description="Helical" evidence="2">
    <location>
        <begin position="39"/>
        <end position="57"/>
    </location>
</feature>
<keyword evidence="2" id="KW-1133">Transmembrane helix</keyword>
<feature type="transmembrane region" description="Helical" evidence="2">
    <location>
        <begin position="387"/>
        <end position="406"/>
    </location>
</feature>
<keyword evidence="4" id="KW-1185">Reference proteome</keyword>
<feature type="transmembrane region" description="Helical" evidence="2">
    <location>
        <begin position="190"/>
        <end position="209"/>
    </location>
</feature>
<proteinExistence type="predicted"/>
<organism evidence="3 4">
    <name type="scientific">Micromonospora humi</name>
    <dbReference type="NCBI Taxonomy" id="745366"/>
    <lineage>
        <taxon>Bacteria</taxon>
        <taxon>Bacillati</taxon>
        <taxon>Actinomycetota</taxon>
        <taxon>Actinomycetes</taxon>
        <taxon>Micromonosporales</taxon>
        <taxon>Micromonosporaceae</taxon>
        <taxon>Micromonospora</taxon>
    </lineage>
</organism>
<dbReference type="RefSeq" id="WP_245716410.1">
    <property type="nucleotide sequence ID" value="NZ_FMDM01000007.1"/>
</dbReference>
<feature type="transmembrane region" description="Helical" evidence="2">
    <location>
        <begin position="304"/>
        <end position="326"/>
    </location>
</feature>
<feature type="transmembrane region" description="Helical" evidence="2">
    <location>
        <begin position="69"/>
        <end position="89"/>
    </location>
</feature>
<evidence type="ECO:0008006" key="5">
    <source>
        <dbReference type="Google" id="ProtNLM"/>
    </source>
</evidence>
<dbReference type="AlphaFoldDB" id="A0A1C5ITR5"/>